<comment type="caution">
    <text evidence="2">The sequence shown here is derived from an EMBL/GenBank/DDBJ whole genome shotgun (WGS) entry which is preliminary data.</text>
</comment>
<dbReference type="AlphaFoldDB" id="A0AA38GFK1"/>
<sequence>RKQPTAGEKRAREETPPLQEPDEEVLETRAMEIDVEQTNEEPQFKRVLRRTRTRSARISQPLRRSPRTSHVKVDLENKKRHMYVPQIDDEDEKFEDNTSNTL</sequence>
<feature type="region of interest" description="Disordered" evidence="1">
    <location>
        <begin position="1"/>
        <end position="24"/>
    </location>
</feature>
<protein>
    <submittedName>
        <fullName evidence="2">Uncharacterized protein</fullName>
    </submittedName>
</protein>
<dbReference type="EMBL" id="JAHRHJ020000003">
    <property type="protein sequence ID" value="KAH9322677.1"/>
    <property type="molecule type" value="Genomic_DNA"/>
</dbReference>
<organism evidence="2 3">
    <name type="scientific">Taxus chinensis</name>
    <name type="common">Chinese yew</name>
    <name type="synonym">Taxus wallichiana var. chinensis</name>
    <dbReference type="NCBI Taxonomy" id="29808"/>
    <lineage>
        <taxon>Eukaryota</taxon>
        <taxon>Viridiplantae</taxon>
        <taxon>Streptophyta</taxon>
        <taxon>Embryophyta</taxon>
        <taxon>Tracheophyta</taxon>
        <taxon>Spermatophyta</taxon>
        <taxon>Pinopsida</taxon>
        <taxon>Pinidae</taxon>
        <taxon>Conifers II</taxon>
        <taxon>Cupressales</taxon>
        <taxon>Taxaceae</taxon>
        <taxon>Taxus</taxon>
    </lineage>
</organism>
<reference evidence="2 3" key="1">
    <citation type="journal article" date="2021" name="Nat. Plants">
        <title>The Taxus genome provides insights into paclitaxel biosynthesis.</title>
        <authorList>
            <person name="Xiong X."/>
            <person name="Gou J."/>
            <person name="Liao Q."/>
            <person name="Li Y."/>
            <person name="Zhou Q."/>
            <person name="Bi G."/>
            <person name="Li C."/>
            <person name="Du R."/>
            <person name="Wang X."/>
            <person name="Sun T."/>
            <person name="Guo L."/>
            <person name="Liang H."/>
            <person name="Lu P."/>
            <person name="Wu Y."/>
            <person name="Zhang Z."/>
            <person name="Ro D.K."/>
            <person name="Shang Y."/>
            <person name="Huang S."/>
            <person name="Yan J."/>
        </authorList>
    </citation>
    <scope>NUCLEOTIDE SEQUENCE [LARGE SCALE GENOMIC DNA]</scope>
    <source>
        <strain evidence="2">Ta-2019</strain>
    </source>
</reference>
<dbReference type="Proteomes" id="UP000824469">
    <property type="component" value="Unassembled WGS sequence"/>
</dbReference>
<feature type="region of interest" description="Disordered" evidence="1">
    <location>
        <begin position="49"/>
        <end position="102"/>
    </location>
</feature>
<evidence type="ECO:0000313" key="3">
    <source>
        <dbReference type="Proteomes" id="UP000824469"/>
    </source>
</evidence>
<gene>
    <name evidence="2" type="ORF">KI387_017316</name>
</gene>
<proteinExistence type="predicted"/>
<evidence type="ECO:0000256" key="1">
    <source>
        <dbReference type="SAM" id="MobiDB-lite"/>
    </source>
</evidence>
<name>A0AA38GFK1_TAXCH</name>
<evidence type="ECO:0000313" key="2">
    <source>
        <dbReference type="EMBL" id="KAH9322677.1"/>
    </source>
</evidence>
<accession>A0AA38GFK1</accession>
<keyword evidence="3" id="KW-1185">Reference proteome</keyword>
<feature type="non-terminal residue" evidence="2">
    <location>
        <position position="102"/>
    </location>
</feature>
<feature type="non-terminal residue" evidence="2">
    <location>
        <position position="1"/>
    </location>
</feature>